<sequence>MFKKNNNVILKTLLISILMICLSSFFFAIHDTLLKYISSGKLGNIKWYHHISIGGPFGITMILFFSFFYGGIKKNIILDSYKIPVLRGILSIANFLMAFIALKYISLSIFTTLILTLPFFLVIFSYLILKETISRTIIFSLFVGFFGVVIILRPGFNIFTPYILFPIVMSAISGFNMILVNKYKEVASPYGFAFYSIIFPFFIGLIFFINDPFFPGLKNSFLIIVTWLNGVSGMFFITYAYHRSQSYSNKIAPYIYTQLIWAVIFGYFVYDELFDIYTFIGSFLIVICGIIVLRIKKN</sequence>
<feature type="transmembrane region" description="Helical" evidence="5">
    <location>
        <begin position="276"/>
        <end position="295"/>
    </location>
</feature>
<evidence type="ECO:0000256" key="2">
    <source>
        <dbReference type="ARBA" id="ARBA00022692"/>
    </source>
</evidence>
<feature type="transmembrane region" description="Helical" evidence="5">
    <location>
        <begin position="253"/>
        <end position="270"/>
    </location>
</feature>
<reference evidence="7" key="1">
    <citation type="submission" date="2018-05" db="EMBL/GenBank/DDBJ databases">
        <authorList>
            <person name="Lanie J.A."/>
            <person name="Ng W.-L."/>
            <person name="Kazmierczak K.M."/>
            <person name="Andrzejewski T.M."/>
            <person name="Davidsen T.M."/>
            <person name="Wayne K.J."/>
            <person name="Tettelin H."/>
            <person name="Glass J.I."/>
            <person name="Rusch D."/>
            <person name="Podicherti R."/>
            <person name="Tsui H.-C.T."/>
            <person name="Winkler M.E."/>
        </authorList>
    </citation>
    <scope>NUCLEOTIDE SEQUENCE</scope>
</reference>
<evidence type="ECO:0000313" key="7">
    <source>
        <dbReference type="EMBL" id="SVB70897.1"/>
    </source>
</evidence>
<feature type="transmembrane region" description="Helical" evidence="5">
    <location>
        <begin position="136"/>
        <end position="156"/>
    </location>
</feature>
<dbReference type="SUPFAM" id="SSF103481">
    <property type="entry name" value="Multidrug resistance efflux transporter EmrE"/>
    <property type="match status" value="2"/>
</dbReference>
<dbReference type="GO" id="GO:0016020">
    <property type="term" value="C:membrane"/>
    <property type="evidence" value="ECO:0007669"/>
    <property type="project" value="UniProtKB-SubCell"/>
</dbReference>
<protein>
    <recommendedName>
        <fullName evidence="6">EamA domain-containing protein</fullName>
    </recommendedName>
</protein>
<accession>A0A382G8L0</accession>
<dbReference type="InterPro" id="IPR000620">
    <property type="entry name" value="EamA_dom"/>
</dbReference>
<evidence type="ECO:0000259" key="6">
    <source>
        <dbReference type="Pfam" id="PF00892"/>
    </source>
</evidence>
<evidence type="ECO:0000256" key="5">
    <source>
        <dbReference type="SAM" id="Phobius"/>
    </source>
</evidence>
<feature type="transmembrane region" description="Helical" evidence="5">
    <location>
        <begin position="84"/>
        <end position="102"/>
    </location>
</feature>
<keyword evidence="2 5" id="KW-0812">Transmembrane</keyword>
<dbReference type="EMBL" id="UINC01053861">
    <property type="protein sequence ID" value="SVB70897.1"/>
    <property type="molecule type" value="Genomic_DNA"/>
</dbReference>
<evidence type="ECO:0000256" key="1">
    <source>
        <dbReference type="ARBA" id="ARBA00004141"/>
    </source>
</evidence>
<organism evidence="7">
    <name type="scientific">marine metagenome</name>
    <dbReference type="NCBI Taxonomy" id="408172"/>
    <lineage>
        <taxon>unclassified sequences</taxon>
        <taxon>metagenomes</taxon>
        <taxon>ecological metagenomes</taxon>
    </lineage>
</organism>
<evidence type="ECO:0000256" key="4">
    <source>
        <dbReference type="ARBA" id="ARBA00023136"/>
    </source>
</evidence>
<keyword evidence="3 5" id="KW-1133">Transmembrane helix</keyword>
<feature type="transmembrane region" description="Helical" evidence="5">
    <location>
        <begin position="12"/>
        <end position="30"/>
    </location>
</feature>
<feature type="domain" description="EamA" evidence="6">
    <location>
        <begin position="162"/>
        <end position="292"/>
    </location>
</feature>
<dbReference type="InterPro" id="IPR037185">
    <property type="entry name" value="EmrE-like"/>
</dbReference>
<keyword evidence="4 5" id="KW-0472">Membrane</keyword>
<name>A0A382G8L0_9ZZZZ</name>
<evidence type="ECO:0000256" key="3">
    <source>
        <dbReference type="ARBA" id="ARBA00022989"/>
    </source>
</evidence>
<proteinExistence type="predicted"/>
<feature type="transmembrane region" description="Helical" evidence="5">
    <location>
        <begin position="192"/>
        <end position="209"/>
    </location>
</feature>
<dbReference type="AlphaFoldDB" id="A0A382G8L0"/>
<feature type="transmembrane region" description="Helical" evidence="5">
    <location>
        <begin position="50"/>
        <end position="72"/>
    </location>
</feature>
<feature type="transmembrane region" description="Helical" evidence="5">
    <location>
        <begin position="162"/>
        <end position="180"/>
    </location>
</feature>
<dbReference type="PANTHER" id="PTHR22911:SF6">
    <property type="entry name" value="SOLUTE CARRIER FAMILY 35 MEMBER G1"/>
    <property type="match status" value="1"/>
</dbReference>
<dbReference type="Pfam" id="PF00892">
    <property type="entry name" value="EamA"/>
    <property type="match status" value="2"/>
</dbReference>
<comment type="subcellular location">
    <subcellularLocation>
        <location evidence="1">Membrane</location>
        <topology evidence="1">Multi-pass membrane protein</topology>
    </subcellularLocation>
</comment>
<feature type="transmembrane region" description="Helical" evidence="5">
    <location>
        <begin position="221"/>
        <end position="241"/>
    </location>
</feature>
<gene>
    <name evidence="7" type="ORF">METZ01_LOCUS223751</name>
</gene>
<feature type="domain" description="EamA" evidence="6">
    <location>
        <begin position="15"/>
        <end position="152"/>
    </location>
</feature>
<feature type="transmembrane region" description="Helical" evidence="5">
    <location>
        <begin position="108"/>
        <end position="129"/>
    </location>
</feature>
<dbReference type="PANTHER" id="PTHR22911">
    <property type="entry name" value="ACYL-MALONYL CONDENSING ENZYME-RELATED"/>
    <property type="match status" value="1"/>
</dbReference>